<dbReference type="PANTHER" id="PTHR33392">
    <property type="entry name" value="POLYISOPRENYL-TEICHOIC ACID--PEPTIDOGLYCAN TEICHOIC ACID TRANSFERASE TAGU"/>
    <property type="match status" value="1"/>
</dbReference>
<evidence type="ECO:0000256" key="1">
    <source>
        <dbReference type="ARBA" id="ARBA00006068"/>
    </source>
</evidence>
<keyword evidence="6" id="KW-1185">Reference proteome</keyword>
<evidence type="ECO:0000259" key="4">
    <source>
        <dbReference type="Pfam" id="PF03816"/>
    </source>
</evidence>
<protein>
    <submittedName>
        <fullName evidence="5">LCP family protein</fullName>
    </submittedName>
</protein>
<feature type="compositionally biased region" description="Basic residues" evidence="2">
    <location>
        <begin position="26"/>
        <end position="37"/>
    </location>
</feature>
<feature type="region of interest" description="Disordered" evidence="2">
    <location>
        <begin position="1"/>
        <end position="37"/>
    </location>
</feature>
<evidence type="ECO:0000313" key="5">
    <source>
        <dbReference type="EMBL" id="MBC5722918.1"/>
    </source>
</evidence>
<reference evidence="5" key="1">
    <citation type="submission" date="2020-08" db="EMBL/GenBank/DDBJ databases">
        <title>Genome public.</title>
        <authorList>
            <person name="Liu C."/>
            <person name="Sun Q."/>
        </authorList>
    </citation>
    <scope>NUCLEOTIDE SEQUENCE</scope>
    <source>
        <strain evidence="5">NSJ-23</strain>
    </source>
</reference>
<comment type="similarity">
    <text evidence="1">Belongs to the LytR/CpsA/Psr (LCP) family.</text>
</comment>
<dbReference type="Gene3D" id="3.40.630.190">
    <property type="entry name" value="LCP protein"/>
    <property type="match status" value="1"/>
</dbReference>
<dbReference type="Pfam" id="PF03816">
    <property type="entry name" value="LytR_cpsA_psr"/>
    <property type="match status" value="1"/>
</dbReference>
<evidence type="ECO:0000313" key="6">
    <source>
        <dbReference type="Proteomes" id="UP000628736"/>
    </source>
</evidence>
<sequence length="375" mass="42382">MEEKYVSVSRQGGARRTAPRREPARPQRRGGPPRKGSGHKSLFWGFYKFLVFLSAVIVAVYVGWTMTIKPPPIQTPDPPPVINGGQEDGSGDTDISTPQGPQRRELVYNFVLLGKDVDSGNTDSIIVVSFDIPNRKVGMISIPRDTAVERTWRKNPKINGAFYGAGPDVLKEEIEHTFGIPIDYYVLVDLEGFIALVDELGGVELDIPLDMNYDDPYQNLHIHFTKGVHKVDGQGAMEAVRYRHDNEDSPNYRANQWYSDVQRGEMQRQLLTQLAKKVVSWNSVTRVTEFIKIFQTYVKTDLELEEMIYFATQALQVDLSTGIRQDTLKGDGTKTYKGFSYCFLYQAEDILPTLNELVNPYDTPLTEADLHLPQS</sequence>
<keyword evidence="3" id="KW-1133">Transmembrane helix</keyword>
<name>A0A8J6M787_9FIRM</name>
<dbReference type="InterPro" id="IPR004474">
    <property type="entry name" value="LytR_CpsA_psr"/>
</dbReference>
<dbReference type="AlphaFoldDB" id="A0A8J6M787"/>
<organism evidence="5 6">
    <name type="scientific">Flintibacter hominis</name>
    <dbReference type="NCBI Taxonomy" id="2763048"/>
    <lineage>
        <taxon>Bacteria</taxon>
        <taxon>Bacillati</taxon>
        <taxon>Bacillota</taxon>
        <taxon>Clostridia</taxon>
        <taxon>Eubacteriales</taxon>
        <taxon>Flintibacter</taxon>
    </lineage>
</organism>
<feature type="domain" description="Cell envelope-related transcriptional attenuator" evidence="4">
    <location>
        <begin position="121"/>
        <end position="279"/>
    </location>
</feature>
<evidence type="ECO:0000256" key="2">
    <source>
        <dbReference type="SAM" id="MobiDB-lite"/>
    </source>
</evidence>
<feature type="region of interest" description="Disordered" evidence="2">
    <location>
        <begin position="70"/>
        <end position="99"/>
    </location>
</feature>
<dbReference type="PANTHER" id="PTHR33392:SF6">
    <property type="entry name" value="POLYISOPRENYL-TEICHOIC ACID--PEPTIDOGLYCAN TEICHOIC ACID TRANSFERASE TAGU"/>
    <property type="match status" value="1"/>
</dbReference>
<dbReference type="InterPro" id="IPR050922">
    <property type="entry name" value="LytR/CpsA/Psr_CW_biosynth"/>
</dbReference>
<gene>
    <name evidence="5" type="ORF">H8S11_08850</name>
</gene>
<keyword evidence="3" id="KW-0472">Membrane</keyword>
<evidence type="ECO:0000256" key="3">
    <source>
        <dbReference type="SAM" id="Phobius"/>
    </source>
</evidence>
<comment type="caution">
    <text evidence="5">The sequence shown here is derived from an EMBL/GenBank/DDBJ whole genome shotgun (WGS) entry which is preliminary data.</text>
</comment>
<dbReference type="Proteomes" id="UP000628736">
    <property type="component" value="Unassembled WGS sequence"/>
</dbReference>
<accession>A0A8J6M787</accession>
<feature type="transmembrane region" description="Helical" evidence="3">
    <location>
        <begin position="42"/>
        <end position="64"/>
    </location>
</feature>
<keyword evidence="3" id="KW-0812">Transmembrane</keyword>
<proteinExistence type="inferred from homology"/>
<feature type="compositionally biased region" description="Pro residues" evidence="2">
    <location>
        <begin position="70"/>
        <end position="81"/>
    </location>
</feature>
<dbReference type="NCBIfam" id="TIGR00350">
    <property type="entry name" value="lytR_cpsA_psr"/>
    <property type="match status" value="1"/>
</dbReference>
<dbReference type="EMBL" id="JACOPO010000005">
    <property type="protein sequence ID" value="MBC5722918.1"/>
    <property type="molecule type" value="Genomic_DNA"/>
</dbReference>